<dbReference type="Gene3D" id="6.10.140.530">
    <property type="match status" value="3"/>
</dbReference>
<dbReference type="Proteomes" id="UP000266841">
    <property type="component" value="Unassembled WGS sequence"/>
</dbReference>
<organism evidence="3 4">
    <name type="scientific">Thalassiosira oceanica</name>
    <name type="common">Marine diatom</name>
    <dbReference type="NCBI Taxonomy" id="159749"/>
    <lineage>
        <taxon>Eukaryota</taxon>
        <taxon>Sar</taxon>
        <taxon>Stramenopiles</taxon>
        <taxon>Ochrophyta</taxon>
        <taxon>Bacillariophyta</taxon>
        <taxon>Coscinodiscophyceae</taxon>
        <taxon>Thalassiosirophycidae</taxon>
        <taxon>Thalassiosirales</taxon>
        <taxon>Thalassiosiraceae</taxon>
        <taxon>Thalassiosira</taxon>
    </lineage>
</organism>
<feature type="compositionally biased region" description="Low complexity" evidence="1">
    <location>
        <begin position="7"/>
        <end position="37"/>
    </location>
</feature>
<sequence>MDKMDVDTPPEATASSSPDAPSGAADTAAPDAAAVPLPRLPPPPTSEEKERLRKKWTGLIDQLLSAGTTTDKILKETDVDMDAVFADRGELQILVCRPVPTSTELLIFFQCRQDPETGKSSTKSGDQPSMSTPVSWLARFRELELYNSDFGNCDVGTQGEFRKLGVWVTKQRVDYKNGHLAPDLVTRLESIGFNWTIEVTWKDRYDQLVRYHSQNGHCNVNTKTGGQLGQWVGMQRQLKRAGKLGQESVDALDSIGFSWTPRNAPVPWDKRFEELKQYRETHGSCRVLTTAEGGSLGLWVANQRRGQKLGRLSQERIDRLNSIDFIWSRTKDARRAADKPAKEHFDETPALPVQDHLEQIPALPAKEDYVEVPTLPAKEGYAEAPALPRKEEYAQALR</sequence>
<comment type="caution">
    <text evidence="3">The sequence shown here is derived from an EMBL/GenBank/DDBJ whole genome shotgun (WGS) entry which is preliminary data.</text>
</comment>
<name>K0TDD7_THAOC</name>
<keyword evidence="4" id="KW-1185">Reference proteome</keyword>
<dbReference type="PANTHER" id="PTHR33418">
    <property type="entry name" value="HELICASE-ASSOCIATED"/>
    <property type="match status" value="1"/>
</dbReference>
<evidence type="ECO:0000313" key="4">
    <source>
        <dbReference type="Proteomes" id="UP000266841"/>
    </source>
</evidence>
<gene>
    <name evidence="3" type="ORF">THAOC_02809</name>
</gene>
<feature type="region of interest" description="Disordered" evidence="1">
    <location>
        <begin position="1"/>
        <end position="52"/>
    </location>
</feature>
<dbReference type="PANTHER" id="PTHR33418:SF1">
    <property type="entry name" value="HELICASE-ASSOCIATED DOMAIN-CONTAINING PROTEIN"/>
    <property type="match status" value="1"/>
</dbReference>
<feature type="domain" description="Helicase-associated" evidence="2">
    <location>
        <begin position="266"/>
        <end position="325"/>
    </location>
</feature>
<feature type="region of interest" description="Disordered" evidence="1">
    <location>
        <begin position="378"/>
        <end position="398"/>
    </location>
</feature>
<proteinExistence type="predicted"/>
<dbReference type="AlphaFoldDB" id="K0TDD7"/>
<evidence type="ECO:0000256" key="1">
    <source>
        <dbReference type="SAM" id="MobiDB-lite"/>
    </source>
</evidence>
<feature type="compositionally biased region" description="Basic and acidic residues" evidence="1">
    <location>
        <begin position="388"/>
        <end position="398"/>
    </location>
</feature>
<protein>
    <recommendedName>
        <fullName evidence="2">Helicase-associated domain-containing protein</fullName>
    </recommendedName>
</protein>
<feature type="domain" description="Helicase-associated" evidence="2">
    <location>
        <begin position="198"/>
        <end position="257"/>
    </location>
</feature>
<feature type="domain" description="Helicase-associated" evidence="2">
    <location>
        <begin position="134"/>
        <end position="193"/>
    </location>
</feature>
<evidence type="ECO:0000259" key="2">
    <source>
        <dbReference type="Pfam" id="PF03457"/>
    </source>
</evidence>
<evidence type="ECO:0000313" key="3">
    <source>
        <dbReference type="EMBL" id="EJK75465.1"/>
    </source>
</evidence>
<dbReference type="Pfam" id="PF03457">
    <property type="entry name" value="HA"/>
    <property type="match status" value="3"/>
</dbReference>
<feature type="non-terminal residue" evidence="3">
    <location>
        <position position="398"/>
    </location>
</feature>
<dbReference type="EMBL" id="AGNL01002921">
    <property type="protein sequence ID" value="EJK75465.1"/>
    <property type="molecule type" value="Genomic_DNA"/>
</dbReference>
<accession>K0TDD7</accession>
<dbReference type="InterPro" id="IPR005114">
    <property type="entry name" value="Helicase_assoc"/>
</dbReference>
<reference evidence="3 4" key="1">
    <citation type="journal article" date="2012" name="Genome Biol.">
        <title>Genome and low-iron response of an oceanic diatom adapted to chronic iron limitation.</title>
        <authorList>
            <person name="Lommer M."/>
            <person name="Specht M."/>
            <person name="Roy A.S."/>
            <person name="Kraemer L."/>
            <person name="Andreson R."/>
            <person name="Gutowska M.A."/>
            <person name="Wolf J."/>
            <person name="Bergner S.V."/>
            <person name="Schilhabel M.B."/>
            <person name="Klostermeier U.C."/>
            <person name="Beiko R.G."/>
            <person name="Rosenstiel P."/>
            <person name="Hippler M."/>
            <person name="Laroche J."/>
        </authorList>
    </citation>
    <scope>NUCLEOTIDE SEQUENCE [LARGE SCALE GENOMIC DNA]</scope>
    <source>
        <strain evidence="3 4">CCMP1005</strain>
    </source>
</reference>